<evidence type="ECO:0000313" key="2">
    <source>
        <dbReference type="EMBL" id="CAG6615501.1"/>
    </source>
</evidence>
<organism evidence="2">
    <name type="scientific">Cacopsylla melanoneura</name>
    <dbReference type="NCBI Taxonomy" id="428564"/>
    <lineage>
        <taxon>Eukaryota</taxon>
        <taxon>Metazoa</taxon>
        <taxon>Ecdysozoa</taxon>
        <taxon>Arthropoda</taxon>
        <taxon>Hexapoda</taxon>
        <taxon>Insecta</taxon>
        <taxon>Pterygota</taxon>
        <taxon>Neoptera</taxon>
        <taxon>Paraneoptera</taxon>
        <taxon>Hemiptera</taxon>
        <taxon>Sternorrhyncha</taxon>
        <taxon>Psylloidea</taxon>
        <taxon>Psyllidae</taxon>
        <taxon>Psyllinae</taxon>
        <taxon>Cacopsylla</taxon>
    </lineage>
</organism>
<keyword evidence="1" id="KW-0472">Membrane</keyword>
<evidence type="ECO:0000256" key="1">
    <source>
        <dbReference type="SAM" id="Phobius"/>
    </source>
</evidence>
<dbReference type="EMBL" id="HBUF01033086">
    <property type="protein sequence ID" value="CAG6615499.1"/>
    <property type="molecule type" value="Transcribed_RNA"/>
</dbReference>
<dbReference type="EMBL" id="HBUF01213800">
    <property type="protein sequence ID" value="CAG6666323.1"/>
    <property type="molecule type" value="Transcribed_RNA"/>
</dbReference>
<dbReference type="EMBL" id="HBUF01033088">
    <property type="protein sequence ID" value="CAG6615501.1"/>
    <property type="molecule type" value="Transcribed_RNA"/>
</dbReference>
<dbReference type="EMBL" id="HBUF01213798">
    <property type="protein sequence ID" value="CAG6666321.1"/>
    <property type="molecule type" value="Transcribed_RNA"/>
</dbReference>
<dbReference type="EMBL" id="HBUF01213799">
    <property type="protein sequence ID" value="CAG6666322.1"/>
    <property type="molecule type" value="Transcribed_RNA"/>
</dbReference>
<accession>A0A8D8PVB0</accession>
<keyword evidence="1" id="KW-1133">Transmembrane helix</keyword>
<reference evidence="2" key="1">
    <citation type="submission" date="2021-05" db="EMBL/GenBank/DDBJ databases">
        <authorList>
            <person name="Alioto T."/>
            <person name="Alioto T."/>
            <person name="Gomez Garrido J."/>
        </authorList>
    </citation>
    <scope>NUCLEOTIDE SEQUENCE</scope>
</reference>
<protein>
    <submittedName>
        <fullName evidence="2">Uncharacterized protein</fullName>
    </submittedName>
</protein>
<sequence length="137" mass="16298">MFLGFLFHLCLILTFFIRFSPLYSVYKDLILPQYRKLACLPYLHHLWYEVLSSFHDFLAVIFIHPYLPSPQHVSLSQHFYLPPFCGEFDENWPTWVLLVSLSKTAAVVNLVSPHIHFHHCVQNCQYLTQDLFKGFFF</sequence>
<dbReference type="AlphaFoldDB" id="A0A8D8PVB0"/>
<feature type="transmembrane region" description="Helical" evidence="1">
    <location>
        <begin position="6"/>
        <end position="26"/>
    </location>
</feature>
<dbReference type="EMBL" id="HBUF01033087">
    <property type="protein sequence ID" value="CAG6615500.1"/>
    <property type="molecule type" value="Transcribed_RNA"/>
</dbReference>
<keyword evidence="1" id="KW-0812">Transmembrane</keyword>
<name>A0A8D8PVB0_9HEMI</name>
<proteinExistence type="predicted"/>
<dbReference type="EMBL" id="HBUF01213797">
    <property type="protein sequence ID" value="CAG6666320.1"/>
    <property type="molecule type" value="Transcribed_RNA"/>
</dbReference>